<sequence length="180" mass="21351">MEDMKEISFLFEKLRVEPRNDVEISSSEAANAYVKTVKEALKDDQNAFPIFVYVLRCFAGNEISLAEMHNEVYHLFQNYQGLMTDLHILESELNRPIAVRTDCFMPSIDDALSFIHCVKYILGCQEKYDIFLRRLIKNHKERFSRDTFVIFAKNLFEPYPLLWIRFTFFLPQQYDGKLKI</sequence>
<evidence type="ECO:0000313" key="3">
    <source>
        <dbReference type="EMBL" id="KMZ59535.1"/>
    </source>
</evidence>
<accession>A0A0K9NUA4</accession>
<name>A0A0K9NUA4_ZOSMR</name>
<gene>
    <name evidence="3" type="ORF">ZOSMA_67G00280</name>
</gene>
<dbReference type="InterPro" id="IPR036600">
    <property type="entry name" value="PAH_sf"/>
</dbReference>
<comment type="subcellular location">
    <subcellularLocation>
        <location evidence="1">Nucleus</location>
    </subcellularLocation>
</comment>
<comment type="caution">
    <text evidence="3">The sequence shown here is derived from an EMBL/GenBank/DDBJ whole genome shotgun (WGS) entry which is preliminary data.</text>
</comment>
<dbReference type="GO" id="GO:0006355">
    <property type="term" value="P:regulation of DNA-templated transcription"/>
    <property type="evidence" value="ECO:0007669"/>
    <property type="project" value="InterPro"/>
</dbReference>
<reference evidence="4" key="1">
    <citation type="journal article" date="2016" name="Nature">
        <title>The genome of the seagrass Zostera marina reveals angiosperm adaptation to the sea.</title>
        <authorList>
            <person name="Olsen J.L."/>
            <person name="Rouze P."/>
            <person name="Verhelst B."/>
            <person name="Lin Y.-C."/>
            <person name="Bayer T."/>
            <person name="Collen J."/>
            <person name="Dattolo E."/>
            <person name="De Paoli E."/>
            <person name="Dittami S."/>
            <person name="Maumus F."/>
            <person name="Michel G."/>
            <person name="Kersting A."/>
            <person name="Lauritano C."/>
            <person name="Lohaus R."/>
            <person name="Toepel M."/>
            <person name="Tonon T."/>
            <person name="Vanneste K."/>
            <person name="Amirebrahimi M."/>
            <person name="Brakel J."/>
            <person name="Bostroem C."/>
            <person name="Chovatia M."/>
            <person name="Grimwood J."/>
            <person name="Jenkins J.W."/>
            <person name="Jueterbock A."/>
            <person name="Mraz A."/>
            <person name="Stam W.T."/>
            <person name="Tice H."/>
            <person name="Bornberg-Bauer E."/>
            <person name="Green P.J."/>
            <person name="Pearson G.A."/>
            <person name="Procaccini G."/>
            <person name="Duarte C.M."/>
            <person name="Schmutz J."/>
            <person name="Reusch T.B.H."/>
            <person name="Van de Peer Y."/>
        </authorList>
    </citation>
    <scope>NUCLEOTIDE SEQUENCE [LARGE SCALE GENOMIC DNA]</scope>
    <source>
        <strain evidence="4">cv. Finnish</strain>
    </source>
</reference>
<dbReference type="GO" id="GO:0005634">
    <property type="term" value="C:nucleus"/>
    <property type="evidence" value="ECO:0007669"/>
    <property type="project" value="UniProtKB-SubCell"/>
</dbReference>
<dbReference type="SUPFAM" id="SSF47762">
    <property type="entry name" value="PAH2 domain"/>
    <property type="match status" value="2"/>
</dbReference>
<evidence type="ECO:0000256" key="2">
    <source>
        <dbReference type="ARBA" id="ARBA00023242"/>
    </source>
</evidence>
<evidence type="ECO:0000313" key="4">
    <source>
        <dbReference type="Proteomes" id="UP000036987"/>
    </source>
</evidence>
<dbReference type="Proteomes" id="UP000036987">
    <property type="component" value="Unassembled WGS sequence"/>
</dbReference>
<evidence type="ECO:0000256" key="1">
    <source>
        <dbReference type="ARBA" id="ARBA00004123"/>
    </source>
</evidence>
<keyword evidence="4" id="KW-1185">Reference proteome</keyword>
<dbReference type="EMBL" id="LFYR01001770">
    <property type="protein sequence ID" value="KMZ59535.1"/>
    <property type="molecule type" value="Genomic_DNA"/>
</dbReference>
<organism evidence="3 4">
    <name type="scientific">Zostera marina</name>
    <name type="common">Eelgrass</name>
    <dbReference type="NCBI Taxonomy" id="29655"/>
    <lineage>
        <taxon>Eukaryota</taxon>
        <taxon>Viridiplantae</taxon>
        <taxon>Streptophyta</taxon>
        <taxon>Embryophyta</taxon>
        <taxon>Tracheophyta</taxon>
        <taxon>Spermatophyta</taxon>
        <taxon>Magnoliopsida</taxon>
        <taxon>Liliopsida</taxon>
        <taxon>Zosteraceae</taxon>
        <taxon>Zostera</taxon>
    </lineage>
</organism>
<dbReference type="Gene3D" id="1.20.1160.11">
    <property type="entry name" value="Paired amphipathic helix"/>
    <property type="match status" value="1"/>
</dbReference>
<dbReference type="AlphaFoldDB" id="A0A0K9NUA4"/>
<keyword evidence="2" id="KW-0539">Nucleus</keyword>
<proteinExistence type="predicted"/>
<protein>
    <submittedName>
        <fullName evidence="3">Uncharacterized protein</fullName>
    </submittedName>
</protein>